<comment type="caution">
    <text evidence="1">The sequence shown here is derived from an EMBL/GenBank/DDBJ whole genome shotgun (WGS) entry which is preliminary data.</text>
</comment>
<dbReference type="AlphaFoldDB" id="A0A2N1M2K1"/>
<name>A0A2N1M2K1_9GLOM</name>
<reference evidence="1 2" key="2">
    <citation type="submission" date="2017-10" db="EMBL/GenBank/DDBJ databases">
        <title>Extensive intraspecific genome diversity in a model arbuscular mycorrhizal fungus.</title>
        <authorList>
            <person name="Chen E.C.H."/>
            <person name="Morin E."/>
            <person name="Baudet D."/>
            <person name="Noel J."/>
            <person name="Ndikumana S."/>
            <person name="Charron P."/>
            <person name="St-Onge C."/>
            <person name="Giorgi J."/>
            <person name="Grigoriev I.V."/>
            <person name="Roux C."/>
            <person name="Martin F.M."/>
            <person name="Corradi N."/>
        </authorList>
    </citation>
    <scope>NUCLEOTIDE SEQUENCE [LARGE SCALE GENOMIC DNA]</scope>
    <source>
        <strain evidence="1 2">C2</strain>
    </source>
</reference>
<accession>A0A2N1M2K1</accession>
<protein>
    <submittedName>
        <fullName evidence="1">Uncharacterized protein</fullName>
    </submittedName>
</protein>
<proteinExistence type="predicted"/>
<dbReference type="PANTHER" id="PTHR31424">
    <property type="entry name" value="PROTEIN CBG23806"/>
    <property type="match status" value="1"/>
</dbReference>
<sequence length="87" mass="9928">MVLNPTHQYSICLNIGKEFYDSLSTVSAIFSQELEQLKTNGYKASNNTIWPVEFFFSGDWKFVALALGINAPTSNYFCLYCDCHKDQ</sequence>
<organism evidence="1 2">
    <name type="scientific">Rhizophagus irregularis</name>
    <dbReference type="NCBI Taxonomy" id="588596"/>
    <lineage>
        <taxon>Eukaryota</taxon>
        <taxon>Fungi</taxon>
        <taxon>Fungi incertae sedis</taxon>
        <taxon>Mucoromycota</taxon>
        <taxon>Glomeromycotina</taxon>
        <taxon>Glomeromycetes</taxon>
        <taxon>Glomerales</taxon>
        <taxon>Glomeraceae</taxon>
        <taxon>Rhizophagus</taxon>
    </lineage>
</organism>
<gene>
    <name evidence="1" type="ORF">RhiirC2_801290</name>
</gene>
<evidence type="ECO:0000313" key="1">
    <source>
        <dbReference type="EMBL" id="PKK55871.1"/>
    </source>
</evidence>
<reference evidence="1 2" key="1">
    <citation type="submission" date="2016-04" db="EMBL/GenBank/DDBJ databases">
        <title>Genome analyses suggest a sexual origin of heterokaryosis in a supposedly ancient asexual fungus.</title>
        <authorList>
            <person name="Ropars J."/>
            <person name="Sedzielewska K."/>
            <person name="Noel J."/>
            <person name="Charron P."/>
            <person name="Farinelli L."/>
            <person name="Marton T."/>
            <person name="Kruger M."/>
            <person name="Pelin A."/>
            <person name="Brachmann A."/>
            <person name="Corradi N."/>
        </authorList>
    </citation>
    <scope>NUCLEOTIDE SEQUENCE [LARGE SCALE GENOMIC DNA]</scope>
    <source>
        <strain evidence="1 2">C2</strain>
    </source>
</reference>
<dbReference type="EMBL" id="LLXL01006644">
    <property type="protein sequence ID" value="PKK55871.1"/>
    <property type="molecule type" value="Genomic_DNA"/>
</dbReference>
<evidence type="ECO:0000313" key="2">
    <source>
        <dbReference type="Proteomes" id="UP000233469"/>
    </source>
</evidence>
<dbReference type="Proteomes" id="UP000233469">
    <property type="component" value="Unassembled WGS sequence"/>
</dbReference>